<dbReference type="Pfam" id="PF01522">
    <property type="entry name" value="Polysacc_deac_1"/>
    <property type="match status" value="1"/>
</dbReference>
<dbReference type="InterPro" id="IPR013830">
    <property type="entry name" value="SGNH_hydro"/>
</dbReference>
<dbReference type="InterPro" id="IPR051532">
    <property type="entry name" value="Ester_Hydrolysis_Enzymes"/>
</dbReference>
<dbReference type="Proteomes" id="UP001324993">
    <property type="component" value="Chromosome"/>
</dbReference>
<reference evidence="4 5" key="1">
    <citation type="submission" date="2023-11" db="EMBL/GenBank/DDBJ databases">
        <title>Coraliomargarita sp. nov., isolated from marine algae.</title>
        <authorList>
            <person name="Lee J.K."/>
            <person name="Baek J.H."/>
            <person name="Kim J.M."/>
            <person name="Choi D.G."/>
            <person name="Jeon C.O."/>
        </authorList>
    </citation>
    <scope>NUCLEOTIDE SEQUENCE [LARGE SCALE GENOMIC DNA]</scope>
    <source>
        <strain evidence="4 5">J2-16</strain>
    </source>
</reference>
<feature type="chain" id="PRO_5047195889" evidence="1">
    <location>
        <begin position="21"/>
        <end position="530"/>
    </location>
</feature>
<keyword evidence="5" id="KW-1185">Reference proteome</keyword>
<dbReference type="InterPro" id="IPR036514">
    <property type="entry name" value="SGNH_hydro_sf"/>
</dbReference>
<dbReference type="PANTHER" id="PTHR30383">
    <property type="entry name" value="THIOESTERASE 1/PROTEASE 1/LYSOPHOSPHOLIPASE L1"/>
    <property type="match status" value="1"/>
</dbReference>
<dbReference type="EMBL" id="CP138858">
    <property type="protein sequence ID" value="WPJ97343.1"/>
    <property type="molecule type" value="Genomic_DNA"/>
</dbReference>
<feature type="domain" description="NodB homology" evidence="2">
    <location>
        <begin position="294"/>
        <end position="438"/>
    </location>
</feature>
<evidence type="ECO:0000313" key="4">
    <source>
        <dbReference type="EMBL" id="WPJ97343.1"/>
    </source>
</evidence>
<dbReference type="Gene3D" id="3.40.50.1110">
    <property type="entry name" value="SGNH hydrolase"/>
    <property type="match status" value="1"/>
</dbReference>
<dbReference type="SUPFAM" id="SSF88713">
    <property type="entry name" value="Glycoside hydrolase/deacetylase"/>
    <property type="match status" value="1"/>
</dbReference>
<evidence type="ECO:0000256" key="1">
    <source>
        <dbReference type="SAM" id="SignalP"/>
    </source>
</evidence>
<evidence type="ECO:0000259" key="3">
    <source>
        <dbReference type="Pfam" id="PF13472"/>
    </source>
</evidence>
<organism evidence="4 5">
    <name type="scientific">Coraliomargarita algicola</name>
    <dbReference type="NCBI Taxonomy" id="3092156"/>
    <lineage>
        <taxon>Bacteria</taxon>
        <taxon>Pseudomonadati</taxon>
        <taxon>Verrucomicrobiota</taxon>
        <taxon>Opitutia</taxon>
        <taxon>Puniceicoccales</taxon>
        <taxon>Coraliomargaritaceae</taxon>
        <taxon>Coraliomargarita</taxon>
    </lineage>
</organism>
<evidence type="ECO:0000313" key="5">
    <source>
        <dbReference type="Proteomes" id="UP001324993"/>
    </source>
</evidence>
<dbReference type="RefSeq" id="WP_319834187.1">
    <property type="nucleotide sequence ID" value="NZ_CP138858.1"/>
</dbReference>
<dbReference type="SUPFAM" id="SSF52266">
    <property type="entry name" value="SGNH hydrolase"/>
    <property type="match status" value="1"/>
</dbReference>
<dbReference type="PANTHER" id="PTHR30383:SF5">
    <property type="entry name" value="SGNH HYDROLASE-TYPE ESTERASE DOMAIN-CONTAINING PROTEIN"/>
    <property type="match status" value="1"/>
</dbReference>
<accession>A0ABZ0RQF6</accession>
<feature type="signal peptide" evidence="1">
    <location>
        <begin position="1"/>
        <end position="20"/>
    </location>
</feature>
<keyword evidence="1" id="KW-0732">Signal</keyword>
<dbReference type="InterPro" id="IPR011330">
    <property type="entry name" value="Glyco_hydro/deAcase_b/a-brl"/>
</dbReference>
<proteinExistence type="predicted"/>
<dbReference type="Pfam" id="PF13472">
    <property type="entry name" value="Lipase_GDSL_2"/>
    <property type="match status" value="1"/>
</dbReference>
<dbReference type="Gene3D" id="3.20.20.370">
    <property type="entry name" value="Glycoside hydrolase/deacetylase"/>
    <property type="match status" value="1"/>
</dbReference>
<name>A0ABZ0RQF6_9BACT</name>
<feature type="domain" description="SGNH hydrolase-type esterase" evidence="3">
    <location>
        <begin position="34"/>
        <end position="209"/>
    </location>
</feature>
<evidence type="ECO:0000259" key="2">
    <source>
        <dbReference type="Pfam" id="PF01522"/>
    </source>
</evidence>
<dbReference type="InterPro" id="IPR002509">
    <property type="entry name" value="NODB_dom"/>
</dbReference>
<sequence length="530" mass="59038">MKIKIYIILCSMWTLATCLARGNVVIKDGDSIAFLGDSLTQLGYAHQPNGYLHLVIEGLEHAGVQATAIPAGVGGHTTRDMLQRLDRDVISKHPTWMTLNSGINDSPRMDLAEFSANIAEIVDRSTAAGIKVILITTTIGSGENLDSPETAKRKTFAEAFKQLGQERGLIVVDMNTVMARELRKRQFEGIQGLKLTYDGTHLNGLGNQIMAAEILRALGVAESDLAELRAKWNDYPFAVAQPKISLRDYAKMKLLAEENGLSVEAQVSKVLTDLAATGDLPMPSDEPSKTVKLKVMQDWDDSSTNDIKLIELLEKYNAKATFNIIPRTERGYGIVKKINPAKGASFSFVPRDTEGGFEFEYLRTDEMKAIYQGFTLAAHCNFANDDSPRSVESRQRALTETMRWIREDFGQEHVGYVYPGGNYNQTVLEAVRDAGYLYARTTRSVEGALPLDTPMELATSCKWDSSQFWQRYEAAKREGGVFYFWGHSCEMGDDPDTWDKLERIYARIAADPDAEWIDPVDLFIPSESSL</sequence>
<gene>
    <name evidence="4" type="ORF">SH580_06430</name>
</gene>
<protein>
    <submittedName>
        <fullName evidence="4">GDSL-type esterase/lipase family protein</fullName>
    </submittedName>
</protein>